<comment type="function">
    <text evidence="18">Second trifunctional enzyme acting on the beta-oxidation pathway for fatty acids, possessing hydratase-dehydrogenase-epimerase activities. Converts trans-2-enoyl-CoA via D-3-hydroxyacyl-CoA to 3-ketoacyl-CoA.</text>
</comment>
<evidence type="ECO:0000256" key="6">
    <source>
        <dbReference type="ARBA" id="ARBA00013156"/>
    </source>
</evidence>
<dbReference type="GO" id="GO:0005777">
    <property type="term" value="C:peroxisome"/>
    <property type="evidence" value="ECO:0007669"/>
    <property type="project" value="UniProtKB-SubCell"/>
</dbReference>
<dbReference type="InterPro" id="IPR036527">
    <property type="entry name" value="SCP2_sterol-bd_dom_sf"/>
</dbReference>
<evidence type="ECO:0000313" key="22">
    <source>
        <dbReference type="EMBL" id="EPZ36911.1"/>
    </source>
</evidence>
<comment type="catalytic activity">
    <reaction evidence="17">
        <text>a (3R)-3-hydroxyacyl-CoA + NAD(+) = a 3-oxoacyl-CoA + NADH + H(+)</text>
        <dbReference type="Rhea" id="RHEA:32711"/>
        <dbReference type="ChEBI" id="CHEBI:15378"/>
        <dbReference type="ChEBI" id="CHEBI:57319"/>
        <dbReference type="ChEBI" id="CHEBI:57540"/>
        <dbReference type="ChEBI" id="CHEBI:57945"/>
        <dbReference type="ChEBI" id="CHEBI:90726"/>
        <dbReference type="EC" id="1.1.1.n12"/>
    </reaction>
</comment>
<keyword evidence="15" id="KW-0511">Multifunctional enzyme</keyword>
<comment type="catalytic activity">
    <reaction evidence="16">
        <text>a (3R)-3-hydroxyacyl-CoA = a (2E)-enoyl-CoA + H2O</text>
        <dbReference type="Rhea" id="RHEA:26526"/>
        <dbReference type="ChEBI" id="CHEBI:15377"/>
        <dbReference type="ChEBI" id="CHEBI:57319"/>
        <dbReference type="ChEBI" id="CHEBI:58856"/>
        <dbReference type="EC" id="4.2.1.119"/>
    </reaction>
</comment>
<dbReference type="AlphaFoldDB" id="A0A075B3G5"/>
<dbReference type="PANTHER" id="PTHR45024:SF2">
    <property type="entry name" value="SCP2 DOMAIN-CONTAINING PROTEIN"/>
    <property type="match status" value="1"/>
</dbReference>
<organism evidence="22 23">
    <name type="scientific">Rozella allomycis (strain CSF55)</name>
    <dbReference type="NCBI Taxonomy" id="988480"/>
    <lineage>
        <taxon>Eukaryota</taxon>
        <taxon>Fungi</taxon>
        <taxon>Fungi incertae sedis</taxon>
        <taxon>Cryptomycota</taxon>
        <taxon>Cryptomycota incertae sedis</taxon>
        <taxon>Rozella</taxon>
    </lineage>
</organism>
<evidence type="ECO:0000256" key="4">
    <source>
        <dbReference type="ARBA" id="ARBA00011245"/>
    </source>
</evidence>
<comment type="pathway">
    <text evidence="2">Lipid metabolism; fatty acid beta-oxidation.</text>
</comment>
<keyword evidence="14" id="KW-0456">Lyase</keyword>
<dbReference type="PRINTS" id="PR00080">
    <property type="entry name" value="SDRFAMILY"/>
</dbReference>
<evidence type="ECO:0000256" key="5">
    <source>
        <dbReference type="ARBA" id="ARBA00012456"/>
    </source>
</evidence>
<comment type="subcellular location">
    <subcellularLocation>
        <location evidence="1">Peroxisome</location>
    </subcellularLocation>
</comment>
<dbReference type="FunFam" id="3.40.50.720:FF:000185">
    <property type="entry name" value="peroxisomal multifunctional enzyme type 2"/>
    <property type="match status" value="1"/>
</dbReference>
<evidence type="ECO:0000313" key="23">
    <source>
        <dbReference type="Proteomes" id="UP000030755"/>
    </source>
</evidence>
<evidence type="ECO:0000256" key="11">
    <source>
        <dbReference type="ARBA" id="ARBA00023098"/>
    </source>
</evidence>
<dbReference type="Gene3D" id="3.40.50.720">
    <property type="entry name" value="NAD(P)-binding Rossmann-like Domain"/>
    <property type="match status" value="2"/>
</dbReference>
<evidence type="ECO:0000256" key="8">
    <source>
        <dbReference type="ARBA" id="ARBA00022832"/>
    </source>
</evidence>
<evidence type="ECO:0000256" key="10">
    <source>
        <dbReference type="ARBA" id="ARBA00023002"/>
    </source>
</evidence>
<dbReference type="GO" id="GO:0018812">
    <property type="term" value="F:3-hydroxyacyl-CoA dehydratase activity"/>
    <property type="evidence" value="ECO:0007669"/>
    <property type="project" value="UniProtKB-EC"/>
</dbReference>
<dbReference type="STRING" id="988480.A0A075B3G5"/>
<gene>
    <name evidence="22" type="ORF">O9G_004270</name>
</gene>
<dbReference type="EC" id="4.2.1.119" evidence="6"/>
<proteinExistence type="inferred from homology"/>
<dbReference type="EC" id="1.1.1.n12" evidence="5"/>
<dbReference type="Gene3D" id="1.10.287.4290">
    <property type="match status" value="2"/>
</dbReference>
<dbReference type="Pfam" id="PF01575">
    <property type="entry name" value="MaoC_dehydratas"/>
    <property type="match status" value="1"/>
</dbReference>
<dbReference type="SUPFAM" id="SSF54637">
    <property type="entry name" value="Thioesterase/thiol ester dehydrase-isomerase"/>
    <property type="match status" value="2"/>
</dbReference>
<dbReference type="InterPro" id="IPR054357">
    <property type="entry name" value="MFE-2_N"/>
</dbReference>
<evidence type="ECO:0000256" key="13">
    <source>
        <dbReference type="ARBA" id="ARBA00023235"/>
    </source>
</evidence>
<dbReference type="UniPathway" id="UPA00659"/>
<dbReference type="SUPFAM" id="SSF55718">
    <property type="entry name" value="SCP-like"/>
    <property type="match status" value="1"/>
</dbReference>
<dbReference type="Pfam" id="PF00106">
    <property type="entry name" value="adh_short"/>
    <property type="match status" value="2"/>
</dbReference>
<evidence type="ECO:0000256" key="14">
    <source>
        <dbReference type="ARBA" id="ARBA00023239"/>
    </source>
</evidence>
<evidence type="ECO:0000256" key="3">
    <source>
        <dbReference type="ARBA" id="ARBA00006484"/>
    </source>
</evidence>
<sequence length="1034" mass="113108">MTELSFQGRVAIITGAGGGLGRTYAHLLASRGASIVVNDLGVTRSGSGHSSNAADVVVSEIVKNGGKAVANYDSVEDGDKIVACALKAFGRIDIVINNAGILRDKSFAKMSDEDWDLVYRVHVRGSYKVTKAAWPHLMKQKYGRIIMTSSAAGIYGNYGQANYSAAKAALASFGFTLAREGARNNVYTNIIAPLAASRMTESVLPPELLAALKPEFVAPVVGWLCHEKSEENGGLFELGAGYVGKLRWERSKGVLLKTDESLTPAAVGAKIEEAMNFKNVEYPTAITDTDWVGLAEKARELKRNESREDMRFDGRVVIVTGAGAGIGRCYALMFGRLGASVVVNDLGVSTTGQGSSSRAADKVVEEIKGFGGKAVANYDSVEEGEKIVDTAIKSFGRVDVVINNAGILRDKSFMRMSDEDWDLVQRVHVRGSFKVAKAAWPFMIKQKYGRIVNTASAVGLYGNFGQANYSAAKLALVGMSNTLAQEGSRFNIKVNTVAPNAGTRMTATILPPEIVEALKPDFVAPFVGYLANEKNEVSGGVFEVGSGWISRVRWQRSRGVAFPIRNGFSIEQVASKWKEIVDFKSVDYPTNPTESLSMMISSVENVNKPSDKTDDKAIDKTTVKSVNVEEIRKVELPIFDYKLNQEIVILYNLSVGAKRKDLKYTFELSDGFSAVPSIGVIPGFLSSFSVPLDKYLPPFNPMMLLHGEQYLEIVGNVPIKGEMKSQSKIVDVVDKGKATAVLIKTITKDENGNVLFVSESTSYILGLTKLNVGKKWSVERPSAAISDNHPPNRSPDFVSKDFIPETQADLYRLLVDKNPLHVDPLMSSLAGFDQPILHGLCTFGYSTRMILEAFNLNSNQIKSIKVRFNKHVFPGETIQTEMWKVENKIIFQVKVLERNVFAITNAAIELKDSSFPKLIASFSSFKSIPLLKSLKLNSDLAKLKSSFQFDVIDNYGCVFPVSLILKSNPCFSLSQVNNPDLTIRVYDDDFVDLLTGKYSPQIALFNSKIKLTGDFTAIAKLEKVFKVLKNTAKL</sequence>
<keyword evidence="23" id="KW-1185">Reference proteome</keyword>
<evidence type="ECO:0000259" key="21">
    <source>
        <dbReference type="SMART" id="SM00822"/>
    </source>
</evidence>
<keyword evidence="9" id="KW-0521">NADP</keyword>
<dbReference type="GO" id="GO:0016491">
    <property type="term" value="F:oxidoreductase activity"/>
    <property type="evidence" value="ECO:0007669"/>
    <property type="project" value="UniProtKB-KW"/>
</dbReference>
<keyword evidence="13" id="KW-0413">Isomerase</keyword>
<dbReference type="InterPro" id="IPR036291">
    <property type="entry name" value="NAD(P)-bd_dom_sf"/>
</dbReference>
<keyword evidence="8" id="KW-0276">Fatty acid metabolism</keyword>
<dbReference type="InterPro" id="IPR020904">
    <property type="entry name" value="Sc_DH/Rdtase_CS"/>
</dbReference>
<dbReference type="InterPro" id="IPR029069">
    <property type="entry name" value="HotDog_dom_sf"/>
</dbReference>
<dbReference type="OMA" id="GKTRWQR"/>
<evidence type="ECO:0000256" key="17">
    <source>
        <dbReference type="ARBA" id="ARBA00052025"/>
    </source>
</evidence>
<dbReference type="InterPro" id="IPR002539">
    <property type="entry name" value="MaoC-like_dom"/>
</dbReference>
<evidence type="ECO:0000256" key="20">
    <source>
        <dbReference type="ARBA" id="ARBA00081853"/>
    </source>
</evidence>
<keyword evidence="10" id="KW-0560">Oxidoreductase</keyword>
<dbReference type="PANTHER" id="PTHR45024">
    <property type="entry name" value="DEHYDROGENASES, SHORT CHAIN"/>
    <property type="match status" value="1"/>
</dbReference>
<comment type="similarity">
    <text evidence="3">Belongs to the short-chain dehydrogenases/reductases (SDR) family.</text>
</comment>
<evidence type="ECO:0000256" key="16">
    <source>
        <dbReference type="ARBA" id="ARBA00029334"/>
    </source>
</evidence>
<keyword evidence="12" id="KW-0576">Peroxisome</keyword>
<dbReference type="SUPFAM" id="SSF51735">
    <property type="entry name" value="NAD(P)-binding Rossmann-fold domains"/>
    <property type="match status" value="2"/>
</dbReference>
<dbReference type="PRINTS" id="PR00081">
    <property type="entry name" value="GDHRDH"/>
</dbReference>
<keyword evidence="11" id="KW-0443">Lipid metabolism</keyword>
<dbReference type="InterPro" id="IPR057326">
    <property type="entry name" value="KR_dom"/>
</dbReference>
<feature type="domain" description="Ketoreductase" evidence="21">
    <location>
        <begin position="9"/>
        <end position="193"/>
    </location>
</feature>
<protein>
    <recommendedName>
        <fullName evidence="19">Peroxisomal hydratase-dehydrogenase-epimerase</fullName>
        <ecNumber evidence="5">1.1.1.n12</ecNumber>
        <ecNumber evidence="6">4.2.1.119</ecNumber>
    </recommendedName>
    <alternativeName>
        <fullName evidence="20">Multifunctional beta-oxidation protein</fullName>
    </alternativeName>
</protein>
<evidence type="ECO:0000256" key="9">
    <source>
        <dbReference type="ARBA" id="ARBA00022857"/>
    </source>
</evidence>
<evidence type="ECO:0000256" key="12">
    <source>
        <dbReference type="ARBA" id="ARBA00023140"/>
    </source>
</evidence>
<dbReference type="CDD" id="cd05353">
    <property type="entry name" value="hydroxyacyl-CoA-like_DH_SDR_c-like"/>
    <property type="match status" value="2"/>
</dbReference>
<dbReference type="PROSITE" id="PS00061">
    <property type="entry name" value="ADH_SHORT"/>
    <property type="match status" value="2"/>
</dbReference>
<name>A0A075B3G5_ROZAC</name>
<evidence type="ECO:0000256" key="2">
    <source>
        <dbReference type="ARBA" id="ARBA00005005"/>
    </source>
</evidence>
<comment type="subunit">
    <text evidence="4">Monomer.</text>
</comment>
<evidence type="ECO:0000256" key="7">
    <source>
        <dbReference type="ARBA" id="ARBA00022737"/>
    </source>
</evidence>
<dbReference type="InterPro" id="IPR002347">
    <property type="entry name" value="SDR_fam"/>
</dbReference>
<evidence type="ECO:0000256" key="15">
    <source>
        <dbReference type="ARBA" id="ARBA00023268"/>
    </source>
</evidence>
<dbReference type="Proteomes" id="UP000030755">
    <property type="component" value="Unassembled WGS sequence"/>
</dbReference>
<evidence type="ECO:0000256" key="18">
    <source>
        <dbReference type="ARBA" id="ARBA00055743"/>
    </source>
</evidence>
<dbReference type="FunFam" id="3.40.50.720:FF:000410">
    <property type="entry name" value="Peroxisomal multifunctional beta-oxidation protein"/>
    <property type="match status" value="1"/>
</dbReference>
<dbReference type="SMART" id="SM00822">
    <property type="entry name" value="PKS_KR"/>
    <property type="match status" value="1"/>
</dbReference>
<dbReference type="HOGENOM" id="CLU_010194_18_1_1"/>
<dbReference type="OrthoDB" id="3592703at2759"/>
<dbReference type="InterPro" id="IPR051687">
    <property type="entry name" value="Peroxisomal_Beta-Oxidation"/>
</dbReference>
<dbReference type="GO" id="GO:0016853">
    <property type="term" value="F:isomerase activity"/>
    <property type="evidence" value="ECO:0007669"/>
    <property type="project" value="UniProtKB-KW"/>
</dbReference>
<dbReference type="Gene3D" id="3.30.1050.10">
    <property type="entry name" value="SCP2 sterol-binding domain"/>
    <property type="match status" value="1"/>
</dbReference>
<dbReference type="CDD" id="cd03448">
    <property type="entry name" value="HDE_HSD"/>
    <property type="match status" value="1"/>
</dbReference>
<accession>A0A075B3G5</accession>
<dbReference type="Gene3D" id="3.10.129.10">
    <property type="entry name" value="Hotdog Thioesterase"/>
    <property type="match status" value="2"/>
</dbReference>
<dbReference type="GO" id="GO:0006635">
    <property type="term" value="P:fatty acid beta-oxidation"/>
    <property type="evidence" value="ECO:0007669"/>
    <property type="project" value="UniProtKB-UniPathway"/>
</dbReference>
<dbReference type="EMBL" id="KE560395">
    <property type="protein sequence ID" value="EPZ36911.1"/>
    <property type="molecule type" value="Genomic_DNA"/>
</dbReference>
<keyword evidence="7" id="KW-0677">Repeat</keyword>
<dbReference type="Pfam" id="PF02036">
    <property type="entry name" value="SCP2"/>
    <property type="match status" value="1"/>
</dbReference>
<dbReference type="Pfam" id="PF22622">
    <property type="entry name" value="MFE-2_hydrat-2_N"/>
    <property type="match status" value="1"/>
</dbReference>
<evidence type="ECO:0000256" key="1">
    <source>
        <dbReference type="ARBA" id="ARBA00004275"/>
    </source>
</evidence>
<reference evidence="22 23" key="1">
    <citation type="journal article" date="2013" name="Curr. Biol.">
        <title>Shared signatures of parasitism and phylogenomics unite Cryptomycota and microsporidia.</title>
        <authorList>
            <person name="James T.Y."/>
            <person name="Pelin A."/>
            <person name="Bonen L."/>
            <person name="Ahrendt S."/>
            <person name="Sain D."/>
            <person name="Corradi N."/>
            <person name="Stajich J.E."/>
        </authorList>
    </citation>
    <scope>NUCLEOTIDE SEQUENCE [LARGE SCALE GENOMIC DNA]</scope>
    <source>
        <strain evidence="22 23">CSF55</strain>
    </source>
</reference>
<dbReference type="InterPro" id="IPR003033">
    <property type="entry name" value="SCP2_sterol-bd_dom"/>
</dbReference>
<evidence type="ECO:0000256" key="19">
    <source>
        <dbReference type="ARBA" id="ARBA00073871"/>
    </source>
</evidence>